<dbReference type="PANTHER" id="PTHR33373:SF1">
    <property type="entry name" value="DUF4050 DOMAIN-CONTAINING PROTEIN"/>
    <property type="match status" value="1"/>
</dbReference>
<proteinExistence type="predicted"/>
<evidence type="ECO:0000313" key="2">
    <source>
        <dbReference type="EMBL" id="KAG5537559.1"/>
    </source>
</evidence>
<protein>
    <recommendedName>
        <fullName evidence="1">Gag1-like clamp domain-containing protein</fullName>
    </recommendedName>
</protein>
<dbReference type="PANTHER" id="PTHR33373">
    <property type="entry name" value="OS07G0479600 PROTEIN"/>
    <property type="match status" value="1"/>
</dbReference>
<reference evidence="2" key="1">
    <citation type="submission" date="2020-08" db="EMBL/GenBank/DDBJ databases">
        <title>Plant Genome Project.</title>
        <authorList>
            <person name="Zhang R.-G."/>
        </authorList>
    </citation>
    <scope>NUCLEOTIDE SEQUENCE</scope>
    <source>
        <strain evidence="2">WSP0</strain>
        <tissue evidence="2">Leaf</tissue>
    </source>
</reference>
<name>A0AAV6JG55_9ERIC</name>
<feature type="domain" description="Gag1-like clamp" evidence="1">
    <location>
        <begin position="57"/>
        <end position="111"/>
    </location>
</feature>
<sequence>MGSEKTFWLIFSKGVEKTIEQSFVIFPSRPPHAYGGISATLRIDCSFDCSYNRMHGLLTVSAWLKKRFSHCSWNATYESLLGSSKPFSQPVPLAEMVDFLVDIWEQEGMYD</sequence>
<dbReference type="Proteomes" id="UP000823749">
    <property type="component" value="Chromosome 8"/>
</dbReference>
<dbReference type="EMBL" id="JACTNZ010000008">
    <property type="protein sequence ID" value="KAG5537559.1"/>
    <property type="molecule type" value="Genomic_DNA"/>
</dbReference>
<accession>A0AAV6JG55</accession>
<dbReference type="InterPro" id="IPR025124">
    <property type="entry name" value="Gag1-like_clamp"/>
</dbReference>
<evidence type="ECO:0000313" key="3">
    <source>
        <dbReference type="Proteomes" id="UP000823749"/>
    </source>
</evidence>
<organism evidence="2 3">
    <name type="scientific">Rhododendron griersonianum</name>
    <dbReference type="NCBI Taxonomy" id="479676"/>
    <lineage>
        <taxon>Eukaryota</taxon>
        <taxon>Viridiplantae</taxon>
        <taxon>Streptophyta</taxon>
        <taxon>Embryophyta</taxon>
        <taxon>Tracheophyta</taxon>
        <taxon>Spermatophyta</taxon>
        <taxon>Magnoliopsida</taxon>
        <taxon>eudicotyledons</taxon>
        <taxon>Gunneridae</taxon>
        <taxon>Pentapetalae</taxon>
        <taxon>asterids</taxon>
        <taxon>Ericales</taxon>
        <taxon>Ericaceae</taxon>
        <taxon>Ericoideae</taxon>
        <taxon>Rhodoreae</taxon>
        <taxon>Rhododendron</taxon>
    </lineage>
</organism>
<dbReference type="AlphaFoldDB" id="A0AAV6JG55"/>
<gene>
    <name evidence="2" type="ORF">RHGRI_024872</name>
</gene>
<comment type="caution">
    <text evidence="2">The sequence shown here is derived from an EMBL/GenBank/DDBJ whole genome shotgun (WGS) entry which is preliminary data.</text>
</comment>
<dbReference type="Pfam" id="PF13259">
    <property type="entry name" value="clamp_Gag1-like"/>
    <property type="match status" value="1"/>
</dbReference>
<evidence type="ECO:0000259" key="1">
    <source>
        <dbReference type="Pfam" id="PF13259"/>
    </source>
</evidence>
<keyword evidence="3" id="KW-1185">Reference proteome</keyword>